<dbReference type="AlphaFoldDB" id="A0A9W8MPB4"/>
<sequence>MLQNERNPGARGESPRKILAANVTKLGNVVIHTVNNAVAAELQNHQQMIWDCASAIPDFVCPSYLPILEVDVPWYGVVIHDLPAESLRHSFDTADSFDDIWTLLEEEGGLVSKDVRGKLRILCRDGEEFEKERLSMLIRFEDQHVCERLCRDGIYLLGSWHRVSRYRERKKRTTPTPSPAPTPPKTTSPPATH</sequence>
<dbReference type="Proteomes" id="UP001148786">
    <property type="component" value="Unassembled WGS sequence"/>
</dbReference>
<feature type="compositionally biased region" description="Pro residues" evidence="1">
    <location>
        <begin position="176"/>
        <end position="193"/>
    </location>
</feature>
<name>A0A9W8MPB4_9AGAR</name>
<reference evidence="2" key="1">
    <citation type="submission" date="2022-07" db="EMBL/GenBank/DDBJ databases">
        <title>Genome Sequence of Agrocybe chaxingu.</title>
        <authorList>
            <person name="Buettner E."/>
        </authorList>
    </citation>
    <scope>NUCLEOTIDE SEQUENCE</scope>
    <source>
        <strain evidence="2">MP-N11</strain>
    </source>
</reference>
<evidence type="ECO:0000313" key="3">
    <source>
        <dbReference type="Proteomes" id="UP001148786"/>
    </source>
</evidence>
<organism evidence="2 3">
    <name type="scientific">Agrocybe chaxingu</name>
    <dbReference type="NCBI Taxonomy" id="84603"/>
    <lineage>
        <taxon>Eukaryota</taxon>
        <taxon>Fungi</taxon>
        <taxon>Dikarya</taxon>
        <taxon>Basidiomycota</taxon>
        <taxon>Agaricomycotina</taxon>
        <taxon>Agaricomycetes</taxon>
        <taxon>Agaricomycetidae</taxon>
        <taxon>Agaricales</taxon>
        <taxon>Agaricineae</taxon>
        <taxon>Strophariaceae</taxon>
        <taxon>Agrocybe</taxon>
    </lineage>
</organism>
<evidence type="ECO:0000256" key="1">
    <source>
        <dbReference type="SAM" id="MobiDB-lite"/>
    </source>
</evidence>
<dbReference type="OrthoDB" id="3060724at2759"/>
<dbReference type="EMBL" id="JANKHO010003655">
    <property type="protein sequence ID" value="KAJ3481869.1"/>
    <property type="molecule type" value="Genomic_DNA"/>
</dbReference>
<comment type="caution">
    <text evidence="2">The sequence shown here is derived from an EMBL/GenBank/DDBJ whole genome shotgun (WGS) entry which is preliminary data.</text>
</comment>
<gene>
    <name evidence="2" type="ORF">NLJ89_g12176</name>
</gene>
<keyword evidence="3" id="KW-1185">Reference proteome</keyword>
<accession>A0A9W8MPB4</accession>
<evidence type="ECO:0000313" key="2">
    <source>
        <dbReference type="EMBL" id="KAJ3481869.1"/>
    </source>
</evidence>
<protein>
    <submittedName>
        <fullName evidence="2">Uncharacterized protein</fullName>
    </submittedName>
</protein>
<proteinExistence type="predicted"/>
<feature type="region of interest" description="Disordered" evidence="1">
    <location>
        <begin position="167"/>
        <end position="193"/>
    </location>
</feature>